<evidence type="ECO:0000313" key="1">
    <source>
        <dbReference type="EMBL" id="OUN45459.1"/>
    </source>
</evidence>
<sequence>MLLKKFLFPYFPLEQEHMFVYNKDNKTGGIAMKLLNKQIDMISWTSKEGVVTPVRFRIEEDGKSIVIRIGRILQTEKNMFGGSPTLSFRCSSNICGQEHIYEVTYNGGSQKWLLKKY</sequence>
<dbReference type="Proteomes" id="UP000195455">
    <property type="component" value="Unassembled WGS sequence"/>
</dbReference>
<name>A0A1Y3UGG6_9FIRM</name>
<protein>
    <submittedName>
        <fullName evidence="1">Uncharacterized protein</fullName>
    </submittedName>
</protein>
<accession>A0A1Y3UGG6</accession>
<dbReference type="EMBL" id="NFHM01000001">
    <property type="protein sequence ID" value="OUN45459.1"/>
    <property type="molecule type" value="Genomic_DNA"/>
</dbReference>
<proteinExistence type="predicted"/>
<comment type="caution">
    <text evidence="1">The sequence shown here is derived from an EMBL/GenBank/DDBJ whole genome shotgun (WGS) entry which is preliminary data.</text>
</comment>
<reference evidence="2" key="1">
    <citation type="submission" date="2017-04" db="EMBL/GenBank/DDBJ databases">
        <title>Function of individual gut microbiota members based on whole genome sequencing of pure cultures obtained from chicken caecum.</title>
        <authorList>
            <person name="Medvecky M."/>
            <person name="Cejkova D."/>
            <person name="Polansky O."/>
            <person name="Karasova D."/>
            <person name="Kubasova T."/>
            <person name="Cizek A."/>
            <person name="Rychlik I."/>
        </authorList>
    </citation>
    <scope>NUCLEOTIDE SEQUENCE [LARGE SCALE GENOMIC DNA]</scope>
    <source>
        <strain evidence="2">An75</strain>
    </source>
</reference>
<gene>
    <name evidence="1" type="ORF">B5G26_00035</name>
</gene>
<organism evidence="1 2">
    <name type="scientific">Anaerotignum lactatifermentans</name>
    <dbReference type="NCBI Taxonomy" id="160404"/>
    <lineage>
        <taxon>Bacteria</taxon>
        <taxon>Bacillati</taxon>
        <taxon>Bacillota</taxon>
        <taxon>Clostridia</taxon>
        <taxon>Lachnospirales</taxon>
        <taxon>Anaerotignaceae</taxon>
        <taxon>Anaerotignum</taxon>
    </lineage>
</organism>
<evidence type="ECO:0000313" key="2">
    <source>
        <dbReference type="Proteomes" id="UP000195455"/>
    </source>
</evidence>
<dbReference type="AlphaFoldDB" id="A0A1Y3UGG6"/>